<dbReference type="Pfam" id="PF13333">
    <property type="entry name" value="rve_2"/>
    <property type="match status" value="1"/>
</dbReference>
<protein>
    <submittedName>
        <fullName evidence="2">Transposase</fullName>
    </submittedName>
</protein>
<evidence type="ECO:0000313" key="3">
    <source>
        <dbReference type="Proteomes" id="UP000078407"/>
    </source>
</evidence>
<comment type="caution">
    <text evidence="2">The sequence shown here is derived from an EMBL/GenBank/DDBJ whole genome shotgun (WGS) entry which is preliminary data.</text>
</comment>
<dbReference type="Proteomes" id="UP000078407">
    <property type="component" value="Unassembled WGS sequence"/>
</dbReference>
<feature type="domain" description="Integrase catalytic" evidence="1">
    <location>
        <begin position="7"/>
        <end position="60"/>
    </location>
</feature>
<proteinExistence type="predicted"/>
<evidence type="ECO:0000313" key="2">
    <source>
        <dbReference type="EMBL" id="OAT24574.1"/>
    </source>
</evidence>
<name>A0ABX2W242_9ENTR</name>
<dbReference type="SUPFAM" id="SSF53098">
    <property type="entry name" value="Ribonuclease H-like"/>
    <property type="match status" value="1"/>
</dbReference>
<organism evidence="2 3">
    <name type="scientific">Buttiauxella ferragutiae ATCC 51602</name>
    <dbReference type="NCBI Taxonomy" id="1354252"/>
    <lineage>
        <taxon>Bacteria</taxon>
        <taxon>Pseudomonadati</taxon>
        <taxon>Pseudomonadota</taxon>
        <taxon>Gammaproteobacteria</taxon>
        <taxon>Enterobacterales</taxon>
        <taxon>Enterobacteriaceae</taxon>
        <taxon>Buttiauxella</taxon>
    </lineage>
</organism>
<accession>A0ABX2W242</accession>
<dbReference type="InterPro" id="IPR012337">
    <property type="entry name" value="RNaseH-like_sf"/>
</dbReference>
<sequence length="63" mass="7647">MRWLKVFFSTLKSECFYLNRYDSINELKQAVDEYIHYYNHERISLRLKALSPVEYRTQALLAA</sequence>
<dbReference type="InterPro" id="IPR001584">
    <property type="entry name" value="Integrase_cat-core"/>
</dbReference>
<reference evidence="2 3" key="1">
    <citation type="submission" date="2016-04" db="EMBL/GenBank/DDBJ databases">
        <title>ATOL: Assembling a taxonomically balanced genome-scale reconstruction of the evolutionary history of the Enterobacteriaceae.</title>
        <authorList>
            <person name="Plunkett G.III."/>
            <person name="Neeno-Eckwall E.C."/>
            <person name="Glasner J.D."/>
            <person name="Perna N.T."/>
        </authorList>
    </citation>
    <scope>NUCLEOTIDE SEQUENCE [LARGE SCALE GENOMIC DNA]</scope>
    <source>
        <strain evidence="2 3">ATCC 51602</strain>
    </source>
</reference>
<gene>
    <name evidence="2" type="ORF">M976_04343</name>
</gene>
<dbReference type="EMBL" id="LXEQ01000062">
    <property type="protein sequence ID" value="OAT24574.1"/>
    <property type="molecule type" value="Genomic_DNA"/>
</dbReference>
<keyword evidence="3" id="KW-1185">Reference proteome</keyword>
<evidence type="ECO:0000259" key="1">
    <source>
        <dbReference type="Pfam" id="PF13333"/>
    </source>
</evidence>